<evidence type="ECO:0000256" key="3">
    <source>
        <dbReference type="ARBA" id="ARBA00022741"/>
    </source>
</evidence>
<keyword evidence="2" id="KW-0808">Transferase</keyword>
<comment type="similarity">
    <text evidence="1">Belongs to the carbohydrate kinase PfkB family.</text>
</comment>
<protein>
    <submittedName>
        <fullName evidence="7">PfkB family carbohydrate kinase</fullName>
    </submittedName>
</protein>
<proteinExistence type="inferred from homology"/>
<organism evidence="7 8">
    <name type="scientific">Roseateles amylovorans</name>
    <dbReference type="NCBI Taxonomy" id="2978473"/>
    <lineage>
        <taxon>Bacteria</taxon>
        <taxon>Pseudomonadati</taxon>
        <taxon>Pseudomonadota</taxon>
        <taxon>Betaproteobacteria</taxon>
        <taxon>Burkholderiales</taxon>
        <taxon>Sphaerotilaceae</taxon>
        <taxon>Roseateles</taxon>
    </lineage>
</organism>
<gene>
    <name evidence="7" type="ORF">N4261_04050</name>
</gene>
<dbReference type="InterPro" id="IPR050306">
    <property type="entry name" value="PfkB_Carbo_kinase"/>
</dbReference>
<evidence type="ECO:0000259" key="6">
    <source>
        <dbReference type="Pfam" id="PF00294"/>
    </source>
</evidence>
<evidence type="ECO:0000313" key="8">
    <source>
        <dbReference type="Proteomes" id="UP001064933"/>
    </source>
</evidence>
<feature type="domain" description="Carbohydrate kinase PfkB" evidence="6">
    <location>
        <begin position="22"/>
        <end position="330"/>
    </location>
</feature>
<dbReference type="SUPFAM" id="SSF53613">
    <property type="entry name" value="Ribokinase-like"/>
    <property type="match status" value="1"/>
</dbReference>
<dbReference type="Proteomes" id="UP001064933">
    <property type="component" value="Chromosome"/>
</dbReference>
<keyword evidence="4 7" id="KW-0418">Kinase</keyword>
<dbReference type="EMBL" id="CP104562">
    <property type="protein sequence ID" value="UXH79120.1"/>
    <property type="molecule type" value="Genomic_DNA"/>
</dbReference>
<reference evidence="7" key="1">
    <citation type="submission" date="2022-10" db="EMBL/GenBank/DDBJ databases">
        <title>Characterization and whole genome sequencing of a new Roseateles species, isolated from fresh water.</title>
        <authorList>
            <person name="Guliayeva D.Y."/>
            <person name="Akhremchuk A.E."/>
            <person name="Sikolenko M.A."/>
            <person name="Valentovich L.N."/>
            <person name="Sidarenka A.V."/>
        </authorList>
    </citation>
    <scope>NUCLEOTIDE SEQUENCE</scope>
    <source>
        <strain evidence="7">BIM B-1768</strain>
    </source>
</reference>
<dbReference type="Gene3D" id="3.40.1190.20">
    <property type="match status" value="1"/>
</dbReference>
<dbReference type="InterPro" id="IPR029056">
    <property type="entry name" value="Ribokinase-like"/>
</dbReference>
<keyword evidence="3" id="KW-0547">Nucleotide-binding</keyword>
<keyword evidence="5" id="KW-0067">ATP-binding</keyword>
<evidence type="ECO:0000256" key="4">
    <source>
        <dbReference type="ARBA" id="ARBA00022777"/>
    </source>
</evidence>
<dbReference type="Pfam" id="PF00294">
    <property type="entry name" value="PfkB"/>
    <property type="match status" value="1"/>
</dbReference>
<dbReference type="GO" id="GO:0016301">
    <property type="term" value="F:kinase activity"/>
    <property type="evidence" value="ECO:0007669"/>
    <property type="project" value="UniProtKB-KW"/>
</dbReference>
<evidence type="ECO:0000256" key="2">
    <source>
        <dbReference type="ARBA" id="ARBA00022679"/>
    </source>
</evidence>
<dbReference type="PANTHER" id="PTHR43085">
    <property type="entry name" value="HEXOKINASE FAMILY MEMBER"/>
    <property type="match status" value="1"/>
</dbReference>
<dbReference type="PANTHER" id="PTHR43085:SF1">
    <property type="entry name" value="PSEUDOURIDINE KINASE-RELATED"/>
    <property type="match status" value="1"/>
</dbReference>
<name>A0ABY6B327_9BURK</name>
<dbReference type="InterPro" id="IPR011611">
    <property type="entry name" value="PfkB_dom"/>
</dbReference>
<evidence type="ECO:0000313" key="7">
    <source>
        <dbReference type="EMBL" id="UXH79120.1"/>
    </source>
</evidence>
<evidence type="ECO:0000256" key="1">
    <source>
        <dbReference type="ARBA" id="ARBA00010688"/>
    </source>
</evidence>
<evidence type="ECO:0000256" key="5">
    <source>
        <dbReference type="ARBA" id="ARBA00022840"/>
    </source>
</evidence>
<keyword evidence="8" id="KW-1185">Reference proteome</keyword>
<dbReference type="RefSeq" id="WP_261758939.1">
    <property type="nucleotide sequence ID" value="NZ_CP104562.2"/>
</dbReference>
<accession>A0ABY6B327</accession>
<sequence>MTVADLSVNPAAAPAPEITAAVAGEALIDLIRRPDGSYLPCLGGALYNLSRALSRQGVGTQYLNPLSRDRLGRELHAQLVADGVQLAQPEAVQQVTSLAVVNLDANGHPDYAFYREGVADRAISAMGLGQACAALPQLQLVCTGALALDARDTRIYLPWLQAQRAAGRCVVVDANLRPSVMPDLPDYRVAVHAALALAHVIKVSDEDLDHLGVPGEDALGRARHLLASHPQAVLLALTLGPDGAWLLHRNGTACFAKETRSLTVVDTVGAGDCFLAGLQAHLLRQAQLAGTASMAMFLNELSIQDAEQALQHAVASASLCVQAQGCVPPTWQQAVDWAAAAPAPVGIL</sequence>